<evidence type="ECO:0000256" key="1">
    <source>
        <dbReference type="SAM" id="Phobius"/>
    </source>
</evidence>
<feature type="transmembrane region" description="Helical" evidence="1">
    <location>
        <begin position="88"/>
        <end position="108"/>
    </location>
</feature>
<keyword evidence="1" id="KW-0812">Transmembrane</keyword>
<gene>
    <name evidence="2" type="ORF">GBZ86_12470</name>
</gene>
<evidence type="ECO:0000313" key="3">
    <source>
        <dbReference type="Proteomes" id="UP000430345"/>
    </source>
</evidence>
<keyword evidence="3" id="KW-1185">Reference proteome</keyword>
<accession>A0A6I1MQW2</accession>
<feature type="transmembrane region" description="Helical" evidence="1">
    <location>
        <begin position="49"/>
        <end position="68"/>
    </location>
</feature>
<dbReference type="EMBL" id="WHJC01000244">
    <property type="protein sequence ID" value="MPQ44557.1"/>
    <property type="molecule type" value="Genomic_DNA"/>
</dbReference>
<name>A0A6I1MQW2_9CLOT</name>
<reference evidence="2 3" key="1">
    <citation type="submission" date="2019-10" db="EMBL/GenBank/DDBJ databases">
        <title>The Genome Sequence of Clostridium tarantellae Isolated from Fish Brain.</title>
        <authorList>
            <person name="Bano L."/>
            <person name="Kiel M."/>
            <person name="Sales G."/>
            <person name="Doxey A.C."/>
            <person name="Mansfield M.J."/>
            <person name="Schiavone M."/>
            <person name="Rossetto O."/>
            <person name="Pirazzini M."/>
            <person name="Dobrindt U."/>
            <person name="Montecucco C."/>
        </authorList>
    </citation>
    <scope>NUCLEOTIDE SEQUENCE [LARGE SCALE GENOMIC DNA]</scope>
    <source>
        <strain evidence="2 3">DSM 3997</strain>
    </source>
</reference>
<dbReference type="AlphaFoldDB" id="A0A6I1MQW2"/>
<dbReference type="RefSeq" id="WP_152891133.1">
    <property type="nucleotide sequence ID" value="NZ_WHJC01000244.1"/>
</dbReference>
<organism evidence="2 3">
    <name type="scientific">Clostridium tarantellae</name>
    <dbReference type="NCBI Taxonomy" id="39493"/>
    <lineage>
        <taxon>Bacteria</taxon>
        <taxon>Bacillati</taxon>
        <taxon>Bacillota</taxon>
        <taxon>Clostridia</taxon>
        <taxon>Eubacteriales</taxon>
        <taxon>Clostridiaceae</taxon>
        <taxon>Clostridium</taxon>
    </lineage>
</organism>
<sequence>MELKTELGEHLWRYFSDIMYIFKKNIHSLFIIASIFSLITVLFSNNEAISIMLQIIFVILFPIIVTCISHDTLNNEKKIWIEYLEDVFLNRSFCILMFFFITFIVAFLEVINMPLANIIKYFLWPIIPFLAISNQDFFEAIKSSCLITSKDIILSVIKYILIYSITFLILQVFLFVVDLIANNFIGSIVWNIRQFILLTSSLTASSFIYIGAVVFYKDKGW</sequence>
<proteinExistence type="predicted"/>
<feature type="transmembrane region" description="Helical" evidence="1">
    <location>
        <begin position="114"/>
        <end position="132"/>
    </location>
</feature>
<keyword evidence="1" id="KW-1133">Transmembrane helix</keyword>
<dbReference type="Proteomes" id="UP000430345">
    <property type="component" value="Unassembled WGS sequence"/>
</dbReference>
<comment type="caution">
    <text evidence="2">The sequence shown here is derived from an EMBL/GenBank/DDBJ whole genome shotgun (WGS) entry which is preliminary data.</text>
</comment>
<feature type="transmembrane region" description="Helical" evidence="1">
    <location>
        <begin position="26"/>
        <end position="43"/>
    </location>
</feature>
<feature type="transmembrane region" description="Helical" evidence="1">
    <location>
        <begin position="195"/>
        <end position="216"/>
    </location>
</feature>
<feature type="transmembrane region" description="Helical" evidence="1">
    <location>
        <begin position="152"/>
        <end position="175"/>
    </location>
</feature>
<protein>
    <submittedName>
        <fullName evidence="2">Uncharacterized protein</fullName>
    </submittedName>
</protein>
<keyword evidence="1" id="KW-0472">Membrane</keyword>
<evidence type="ECO:0000313" key="2">
    <source>
        <dbReference type="EMBL" id="MPQ44557.1"/>
    </source>
</evidence>